<comment type="caution">
    <text evidence="2">The sequence shown here is derived from an EMBL/GenBank/DDBJ whole genome shotgun (WGS) entry which is preliminary data.</text>
</comment>
<dbReference type="AlphaFoldDB" id="A0AAV4R8V6"/>
<feature type="region of interest" description="Disordered" evidence="1">
    <location>
        <begin position="1"/>
        <end position="37"/>
    </location>
</feature>
<reference evidence="2 3" key="1">
    <citation type="submission" date="2021-06" db="EMBL/GenBank/DDBJ databases">
        <title>Caerostris extrusa draft genome.</title>
        <authorList>
            <person name="Kono N."/>
            <person name="Arakawa K."/>
        </authorList>
    </citation>
    <scope>NUCLEOTIDE SEQUENCE [LARGE SCALE GENOMIC DNA]</scope>
</reference>
<accession>A0AAV4R8V6</accession>
<dbReference type="EMBL" id="BPLR01007508">
    <property type="protein sequence ID" value="GIY17416.1"/>
    <property type="molecule type" value="Genomic_DNA"/>
</dbReference>
<proteinExistence type="predicted"/>
<sequence length="77" mass="8992">MGGTQQKNRQNFTGSAGGEASHKNLSRRRRGPAKERIPLRWERIRKWEVPFHRKRSVKDGLLRCIQGHKDASSFWHA</sequence>
<dbReference type="Proteomes" id="UP001054945">
    <property type="component" value="Unassembled WGS sequence"/>
</dbReference>
<organism evidence="2 3">
    <name type="scientific">Caerostris extrusa</name>
    <name type="common">Bark spider</name>
    <name type="synonym">Caerostris bankana</name>
    <dbReference type="NCBI Taxonomy" id="172846"/>
    <lineage>
        <taxon>Eukaryota</taxon>
        <taxon>Metazoa</taxon>
        <taxon>Ecdysozoa</taxon>
        <taxon>Arthropoda</taxon>
        <taxon>Chelicerata</taxon>
        <taxon>Arachnida</taxon>
        <taxon>Araneae</taxon>
        <taxon>Araneomorphae</taxon>
        <taxon>Entelegynae</taxon>
        <taxon>Araneoidea</taxon>
        <taxon>Araneidae</taxon>
        <taxon>Caerostris</taxon>
    </lineage>
</organism>
<keyword evidence="3" id="KW-1185">Reference proteome</keyword>
<evidence type="ECO:0000313" key="3">
    <source>
        <dbReference type="Proteomes" id="UP001054945"/>
    </source>
</evidence>
<evidence type="ECO:0000256" key="1">
    <source>
        <dbReference type="SAM" id="MobiDB-lite"/>
    </source>
</evidence>
<feature type="compositionally biased region" description="Polar residues" evidence="1">
    <location>
        <begin position="1"/>
        <end position="14"/>
    </location>
</feature>
<name>A0AAV4R8V6_CAEEX</name>
<protein>
    <submittedName>
        <fullName evidence="2">Uncharacterized protein</fullName>
    </submittedName>
</protein>
<gene>
    <name evidence="2" type="ORF">CEXT_239031</name>
</gene>
<evidence type="ECO:0000313" key="2">
    <source>
        <dbReference type="EMBL" id="GIY17416.1"/>
    </source>
</evidence>